<feature type="repeat" description="WD" evidence="3">
    <location>
        <begin position="41"/>
        <end position="82"/>
    </location>
</feature>
<keyword evidence="1 3" id="KW-0853">WD repeat</keyword>
<dbReference type="EMBL" id="KN819996">
    <property type="protein sequence ID" value="KIJ07161.1"/>
    <property type="molecule type" value="Genomic_DNA"/>
</dbReference>
<feature type="repeat" description="WD" evidence="3">
    <location>
        <begin position="1"/>
        <end position="40"/>
    </location>
</feature>
<dbReference type="Gene3D" id="2.130.10.10">
    <property type="entry name" value="YVTN repeat-like/Quinoprotein amine dehydrogenase"/>
    <property type="match status" value="2"/>
</dbReference>
<sequence length="250" mass="27136">GHTGYVLDVDVSRDGKTVVSGSGDKTIRIWNGELGETMDIFEGHEDWVRSVQFSPDSSRVASGSSDSTVRVWSVETGELAFEPIKCHGRVFCVRYSPSGDRIASGASCVQIWDAETGSGIVSIRNSEVESLTWTADGTHVIGGREAEVTIWNSHTGEQLRTWKAHDEWIRHSLSPSGSHLATSSWNDSTAFVFDVSTGEQIVALKHNGNVHRIAYSSSGQSIATGCADKKVYLWEAPAKDPQPKVGSFHA</sequence>
<evidence type="ECO:0000256" key="1">
    <source>
        <dbReference type="ARBA" id="ARBA00022574"/>
    </source>
</evidence>
<dbReference type="Proteomes" id="UP000053647">
    <property type="component" value="Unassembled WGS sequence"/>
</dbReference>
<organism evidence="4 5">
    <name type="scientific">Paxillus involutus ATCC 200175</name>
    <dbReference type="NCBI Taxonomy" id="664439"/>
    <lineage>
        <taxon>Eukaryota</taxon>
        <taxon>Fungi</taxon>
        <taxon>Dikarya</taxon>
        <taxon>Basidiomycota</taxon>
        <taxon>Agaricomycotina</taxon>
        <taxon>Agaricomycetes</taxon>
        <taxon>Agaricomycetidae</taxon>
        <taxon>Boletales</taxon>
        <taxon>Paxilineae</taxon>
        <taxon>Paxillaceae</taxon>
        <taxon>Paxillus</taxon>
    </lineage>
</organism>
<evidence type="ECO:0008006" key="6">
    <source>
        <dbReference type="Google" id="ProtNLM"/>
    </source>
</evidence>
<reference evidence="5" key="2">
    <citation type="submission" date="2015-01" db="EMBL/GenBank/DDBJ databases">
        <title>Evolutionary Origins and Diversification of the Mycorrhizal Mutualists.</title>
        <authorList>
            <consortium name="DOE Joint Genome Institute"/>
            <consortium name="Mycorrhizal Genomics Consortium"/>
            <person name="Kohler A."/>
            <person name="Kuo A."/>
            <person name="Nagy L.G."/>
            <person name="Floudas D."/>
            <person name="Copeland A."/>
            <person name="Barry K.W."/>
            <person name="Cichocki N."/>
            <person name="Veneault-Fourrey C."/>
            <person name="LaButti K."/>
            <person name="Lindquist E.A."/>
            <person name="Lipzen A."/>
            <person name="Lundell T."/>
            <person name="Morin E."/>
            <person name="Murat C."/>
            <person name="Riley R."/>
            <person name="Ohm R."/>
            <person name="Sun H."/>
            <person name="Tunlid A."/>
            <person name="Henrissat B."/>
            <person name="Grigoriev I.V."/>
            <person name="Hibbett D.S."/>
            <person name="Martin F."/>
        </authorList>
    </citation>
    <scope>NUCLEOTIDE SEQUENCE [LARGE SCALE GENOMIC DNA]</scope>
    <source>
        <strain evidence="5">ATCC 200175</strain>
    </source>
</reference>
<keyword evidence="5" id="KW-1185">Reference proteome</keyword>
<keyword evidence="2" id="KW-0677">Repeat</keyword>
<evidence type="ECO:0000256" key="3">
    <source>
        <dbReference type="PROSITE-ProRule" id="PRU00221"/>
    </source>
</evidence>
<protein>
    <recommendedName>
        <fullName evidence="6">WD40 repeat-like protein</fullName>
    </recommendedName>
</protein>
<accession>A0A0C9TIR1</accession>
<dbReference type="PANTHER" id="PTHR19848:SF8">
    <property type="entry name" value="F-BOX AND WD REPEAT DOMAIN CONTAINING 7"/>
    <property type="match status" value="1"/>
</dbReference>
<dbReference type="OrthoDB" id="2632600at2759"/>
<feature type="repeat" description="WD" evidence="3">
    <location>
        <begin position="203"/>
        <end position="235"/>
    </location>
</feature>
<dbReference type="SMART" id="SM00320">
    <property type="entry name" value="WD40"/>
    <property type="match status" value="6"/>
</dbReference>
<dbReference type="PANTHER" id="PTHR19848">
    <property type="entry name" value="WD40 REPEAT PROTEIN"/>
    <property type="match status" value="1"/>
</dbReference>
<dbReference type="PROSITE" id="PS50294">
    <property type="entry name" value="WD_REPEATS_REGION"/>
    <property type="match status" value="3"/>
</dbReference>
<dbReference type="HOGENOM" id="CLU_000288_57_33_1"/>
<dbReference type="InterPro" id="IPR015943">
    <property type="entry name" value="WD40/YVTN_repeat-like_dom_sf"/>
</dbReference>
<dbReference type="PRINTS" id="PR00320">
    <property type="entry name" value="GPROTEINBRPT"/>
</dbReference>
<dbReference type="SUPFAM" id="SSF50978">
    <property type="entry name" value="WD40 repeat-like"/>
    <property type="match status" value="1"/>
</dbReference>
<evidence type="ECO:0000313" key="4">
    <source>
        <dbReference type="EMBL" id="KIJ07161.1"/>
    </source>
</evidence>
<dbReference type="PROSITE" id="PS50082">
    <property type="entry name" value="WD_REPEATS_2"/>
    <property type="match status" value="3"/>
</dbReference>
<gene>
    <name evidence="4" type="ORF">PAXINDRAFT_90842</name>
</gene>
<dbReference type="Pfam" id="PF00400">
    <property type="entry name" value="WD40"/>
    <property type="match status" value="5"/>
</dbReference>
<proteinExistence type="predicted"/>
<feature type="non-terminal residue" evidence="4">
    <location>
        <position position="1"/>
    </location>
</feature>
<reference evidence="4 5" key="1">
    <citation type="submission" date="2014-06" db="EMBL/GenBank/DDBJ databases">
        <authorList>
            <consortium name="DOE Joint Genome Institute"/>
            <person name="Kuo A."/>
            <person name="Kohler A."/>
            <person name="Nagy L.G."/>
            <person name="Floudas D."/>
            <person name="Copeland A."/>
            <person name="Barry K.W."/>
            <person name="Cichocki N."/>
            <person name="Veneault-Fourrey C."/>
            <person name="LaButti K."/>
            <person name="Lindquist E.A."/>
            <person name="Lipzen A."/>
            <person name="Lundell T."/>
            <person name="Morin E."/>
            <person name="Murat C."/>
            <person name="Sun H."/>
            <person name="Tunlid A."/>
            <person name="Henrissat B."/>
            <person name="Grigoriev I.V."/>
            <person name="Hibbett D.S."/>
            <person name="Martin F."/>
            <person name="Nordberg H.P."/>
            <person name="Cantor M.N."/>
            <person name="Hua S.X."/>
        </authorList>
    </citation>
    <scope>NUCLEOTIDE SEQUENCE [LARGE SCALE GENOMIC DNA]</scope>
    <source>
        <strain evidence="4 5">ATCC 200175</strain>
    </source>
</reference>
<dbReference type="InterPro" id="IPR036322">
    <property type="entry name" value="WD40_repeat_dom_sf"/>
</dbReference>
<evidence type="ECO:0000256" key="2">
    <source>
        <dbReference type="ARBA" id="ARBA00022737"/>
    </source>
</evidence>
<dbReference type="InterPro" id="IPR020472">
    <property type="entry name" value="WD40_PAC1"/>
</dbReference>
<dbReference type="InterPro" id="IPR001680">
    <property type="entry name" value="WD40_rpt"/>
</dbReference>
<dbReference type="AlphaFoldDB" id="A0A0C9TIR1"/>
<evidence type="ECO:0000313" key="5">
    <source>
        <dbReference type="Proteomes" id="UP000053647"/>
    </source>
</evidence>
<dbReference type="CDD" id="cd00200">
    <property type="entry name" value="WD40"/>
    <property type="match status" value="1"/>
</dbReference>
<name>A0A0C9TIR1_PAXIN</name>